<dbReference type="EMBL" id="MIEK01000023">
    <property type="protein sequence ID" value="OEH82365.1"/>
    <property type="molecule type" value="Genomic_DNA"/>
</dbReference>
<feature type="transmembrane region" description="Helical" evidence="1">
    <location>
        <begin position="275"/>
        <end position="295"/>
    </location>
</feature>
<dbReference type="OrthoDB" id="2177690at2"/>
<dbReference type="RefSeq" id="WP_069698640.1">
    <property type="nucleotide sequence ID" value="NZ_JAGGMA010000001.1"/>
</dbReference>
<protein>
    <recommendedName>
        <fullName evidence="4">ABC transporter permease</fullName>
    </recommendedName>
</protein>
<dbReference type="GO" id="GO:0005886">
    <property type="term" value="C:plasma membrane"/>
    <property type="evidence" value="ECO:0007669"/>
    <property type="project" value="UniProtKB-SubCell"/>
</dbReference>
<feature type="transmembrane region" description="Helical" evidence="1">
    <location>
        <begin position="233"/>
        <end position="255"/>
    </location>
</feature>
<proteinExistence type="predicted"/>
<dbReference type="GO" id="GO:0140359">
    <property type="term" value="F:ABC-type transporter activity"/>
    <property type="evidence" value="ECO:0007669"/>
    <property type="project" value="InterPro"/>
</dbReference>
<organism evidence="2 3">
    <name type="scientific">Enterococcus rivorum</name>
    <dbReference type="NCBI Taxonomy" id="762845"/>
    <lineage>
        <taxon>Bacteria</taxon>
        <taxon>Bacillati</taxon>
        <taxon>Bacillota</taxon>
        <taxon>Bacilli</taxon>
        <taxon>Lactobacillales</taxon>
        <taxon>Enterococcaceae</taxon>
        <taxon>Enterococcus</taxon>
    </lineage>
</organism>
<feature type="transmembrane region" description="Helical" evidence="1">
    <location>
        <begin position="361"/>
        <end position="378"/>
    </location>
</feature>
<accession>A0A1E5KWW6</accession>
<feature type="transmembrane region" description="Helical" evidence="1">
    <location>
        <begin position="20"/>
        <end position="39"/>
    </location>
</feature>
<feature type="transmembrane region" description="Helical" evidence="1">
    <location>
        <begin position="307"/>
        <end position="327"/>
    </location>
</feature>
<gene>
    <name evidence="2" type="ORF">BCR26_02740</name>
</gene>
<dbReference type="PANTHER" id="PTHR37305">
    <property type="entry name" value="INTEGRAL MEMBRANE PROTEIN-RELATED"/>
    <property type="match status" value="1"/>
</dbReference>
<keyword evidence="1" id="KW-1133">Transmembrane helix</keyword>
<keyword evidence="1" id="KW-0812">Transmembrane</keyword>
<evidence type="ECO:0000313" key="2">
    <source>
        <dbReference type="EMBL" id="OEH82365.1"/>
    </source>
</evidence>
<comment type="caution">
    <text evidence="2">The sequence shown here is derived from an EMBL/GenBank/DDBJ whole genome shotgun (WGS) entry which is preliminary data.</text>
</comment>
<name>A0A1E5KWW6_9ENTE</name>
<sequence length="392" mass="45298">MSYYFTFEATKFCKNLKNIVILILAFFITILGVFYLGSIQTKETDELKKELTSEYMQLYTVQLDFFQVGQGYRALEEIYSGSKISSIEVQEILQLCNTGMEKIDSYLASLSSDNWREIVTAHLEYLKILQELTLLEIVIPVKYSDINIATEIEKDRYFLDKNIKPNSAIYGYSGIGYLNYVSEYIFSVFGLIFLCLLFFDLYRQEYESNTIRLIYTLPIERNKIFRAKMALSFLVYLASVFILISLALLVGTIYWKNFGSIKYPIVLTTGKKISSLTFSSYFLMNLVLFSLYTLFELNLIRRVSTVVKGMSTSFFSILVVTCVPSILTNEFFLPAPYSYINPFYFNRVSEATKKAFESHDLFRYFFIGGGVLIFFSILGSKLKGRKTNEICT</sequence>
<keyword evidence="1" id="KW-0472">Membrane</keyword>
<dbReference type="Proteomes" id="UP000095256">
    <property type="component" value="Unassembled WGS sequence"/>
</dbReference>
<dbReference type="PANTHER" id="PTHR37305:SF1">
    <property type="entry name" value="MEMBRANE PROTEIN"/>
    <property type="match status" value="1"/>
</dbReference>
<dbReference type="Pfam" id="PF12679">
    <property type="entry name" value="ABC2_membrane_2"/>
    <property type="match status" value="1"/>
</dbReference>
<reference evidence="2 3" key="1">
    <citation type="submission" date="2016-09" db="EMBL/GenBank/DDBJ databases">
        <authorList>
            <person name="Capua I."/>
            <person name="De Benedictis P."/>
            <person name="Joannis T."/>
            <person name="Lombin L.H."/>
            <person name="Cattoli G."/>
        </authorList>
    </citation>
    <scope>NUCLEOTIDE SEQUENCE [LARGE SCALE GENOMIC DNA]</scope>
    <source>
        <strain evidence="2 3">LMG 25899</strain>
    </source>
</reference>
<evidence type="ECO:0008006" key="4">
    <source>
        <dbReference type="Google" id="ProtNLM"/>
    </source>
</evidence>
<evidence type="ECO:0000256" key="1">
    <source>
        <dbReference type="SAM" id="Phobius"/>
    </source>
</evidence>
<evidence type="ECO:0000313" key="3">
    <source>
        <dbReference type="Proteomes" id="UP000095256"/>
    </source>
</evidence>
<dbReference type="STRING" id="762845.BCR26_02740"/>
<dbReference type="AlphaFoldDB" id="A0A1E5KWW6"/>
<feature type="transmembrane region" description="Helical" evidence="1">
    <location>
        <begin position="184"/>
        <end position="202"/>
    </location>
</feature>
<keyword evidence="3" id="KW-1185">Reference proteome</keyword>